<accession>A0A840A0N1</accession>
<dbReference type="Gene3D" id="3.40.50.1820">
    <property type="entry name" value="alpha/beta hydrolase"/>
    <property type="match status" value="1"/>
</dbReference>
<gene>
    <name evidence="2" type="ORF">GGQ61_002909</name>
</gene>
<feature type="chain" id="PRO_5032723324" evidence="1">
    <location>
        <begin position="23"/>
        <end position="495"/>
    </location>
</feature>
<dbReference type="GO" id="GO:0004185">
    <property type="term" value="F:serine-type carboxypeptidase activity"/>
    <property type="evidence" value="ECO:0007669"/>
    <property type="project" value="InterPro"/>
</dbReference>
<name>A0A840A0N1_9CAUL</name>
<keyword evidence="1" id="KW-0732">Signal</keyword>
<organism evidence="2 3">
    <name type="scientific">Phenylobacterium haematophilum</name>
    <dbReference type="NCBI Taxonomy" id="98513"/>
    <lineage>
        <taxon>Bacteria</taxon>
        <taxon>Pseudomonadati</taxon>
        <taxon>Pseudomonadota</taxon>
        <taxon>Alphaproteobacteria</taxon>
        <taxon>Caulobacterales</taxon>
        <taxon>Caulobacteraceae</taxon>
        <taxon>Phenylobacterium</taxon>
    </lineage>
</organism>
<keyword evidence="2" id="KW-0645">Protease</keyword>
<comment type="caution">
    <text evidence="2">The sequence shown here is derived from an EMBL/GenBank/DDBJ whole genome shotgun (WGS) entry which is preliminary data.</text>
</comment>
<proteinExistence type="predicted"/>
<reference evidence="2 3" key="1">
    <citation type="submission" date="2020-08" db="EMBL/GenBank/DDBJ databases">
        <title>Genomic Encyclopedia of Type Strains, Phase IV (KMG-IV): sequencing the most valuable type-strain genomes for metagenomic binning, comparative biology and taxonomic classification.</title>
        <authorList>
            <person name="Goeker M."/>
        </authorList>
    </citation>
    <scope>NUCLEOTIDE SEQUENCE [LARGE SCALE GENOMIC DNA]</scope>
    <source>
        <strain evidence="2 3">DSM 21793</strain>
    </source>
</reference>
<sequence length="495" mass="52826">MPLKPAALALLLLCAGAPQAYAQAAPAPAAAAAAESFVTRHTGTFNGQKVKYVATVGETALRNAAGEPTIRFVTTSYVREGLKDKASRPVIFLFNGGPSSASAWLHMGAFGPRRISPPQDVTAEVPKPYKVVDNAYSLLDVADLVFVDPAETGFTRVQSAGKRADFYQVDGDAKSVSGFVEAWLKANGREASPKYVLGESYGTIRAAVMAGQLAKTTPLDGVILMGQAVNMIETSQRPGNAVSFATNITALAAVAAYHGRADTGGKTIPTFVDEAYAFGMNEYLPALVKGQDLPDAERQAIARKLQAFTGIGADYYLTHDLIISKVDFVSELLKDKGQVLGMYDARYAGPAPAPGARPADPFGKVSDMVKPSLDAYMADQLKVTWPMAEYRSFAPDTLGWGWSPTSGIGGPFNDFDYQANFGLALKAKPTFRLMIGTGYYDTTTTIGPARYLKAHGALPADRVVLHDYEGGHMAYTNEDALKAFSNDVRAFVTGR</sequence>
<dbReference type="Proteomes" id="UP000530564">
    <property type="component" value="Unassembled WGS sequence"/>
</dbReference>
<keyword evidence="2" id="KW-0121">Carboxypeptidase</keyword>
<dbReference type="SUPFAM" id="SSF53474">
    <property type="entry name" value="alpha/beta-Hydrolases"/>
    <property type="match status" value="1"/>
</dbReference>
<keyword evidence="3" id="KW-1185">Reference proteome</keyword>
<dbReference type="Pfam" id="PF00450">
    <property type="entry name" value="Peptidase_S10"/>
    <property type="match status" value="1"/>
</dbReference>
<feature type="signal peptide" evidence="1">
    <location>
        <begin position="1"/>
        <end position="22"/>
    </location>
</feature>
<dbReference type="RefSeq" id="WP_183773994.1">
    <property type="nucleotide sequence ID" value="NZ_JACIDK010000004.1"/>
</dbReference>
<evidence type="ECO:0000256" key="1">
    <source>
        <dbReference type="SAM" id="SignalP"/>
    </source>
</evidence>
<keyword evidence="2" id="KW-0378">Hydrolase</keyword>
<evidence type="ECO:0000313" key="2">
    <source>
        <dbReference type="EMBL" id="MBB3892176.1"/>
    </source>
</evidence>
<dbReference type="InterPro" id="IPR001563">
    <property type="entry name" value="Peptidase_S10"/>
</dbReference>
<dbReference type="InterPro" id="IPR029058">
    <property type="entry name" value="AB_hydrolase_fold"/>
</dbReference>
<dbReference type="AlphaFoldDB" id="A0A840A0N1"/>
<protein>
    <submittedName>
        <fullName evidence="2">Carboxypeptidase C (Cathepsin A)</fullName>
    </submittedName>
</protein>
<dbReference type="GO" id="GO:0006508">
    <property type="term" value="P:proteolysis"/>
    <property type="evidence" value="ECO:0007669"/>
    <property type="project" value="InterPro"/>
</dbReference>
<evidence type="ECO:0000313" key="3">
    <source>
        <dbReference type="Proteomes" id="UP000530564"/>
    </source>
</evidence>
<dbReference type="EMBL" id="JACIDK010000004">
    <property type="protein sequence ID" value="MBB3892176.1"/>
    <property type="molecule type" value="Genomic_DNA"/>
</dbReference>